<dbReference type="InterPro" id="IPR018095">
    <property type="entry name" value="Thymidylate_kin_CS"/>
</dbReference>
<evidence type="ECO:0000259" key="12">
    <source>
        <dbReference type="Pfam" id="PF02223"/>
    </source>
</evidence>
<dbReference type="EMBL" id="JAVMIP010000014">
    <property type="protein sequence ID" value="MDS3861605.1"/>
    <property type="molecule type" value="Genomic_DNA"/>
</dbReference>
<dbReference type="PANTHER" id="PTHR10344">
    <property type="entry name" value="THYMIDYLATE KINASE"/>
    <property type="match status" value="1"/>
</dbReference>
<dbReference type="SUPFAM" id="SSF52540">
    <property type="entry name" value="P-loop containing nucleoside triphosphate hydrolases"/>
    <property type="match status" value="1"/>
</dbReference>
<evidence type="ECO:0000256" key="2">
    <source>
        <dbReference type="ARBA" id="ARBA00012980"/>
    </source>
</evidence>
<feature type="domain" description="Thymidylate kinase-like" evidence="12">
    <location>
        <begin position="13"/>
        <end position="212"/>
    </location>
</feature>
<evidence type="ECO:0000256" key="5">
    <source>
        <dbReference type="ARBA" id="ARBA00022727"/>
    </source>
</evidence>
<evidence type="ECO:0000313" key="13">
    <source>
        <dbReference type="EMBL" id="MDS3861605.1"/>
    </source>
</evidence>
<evidence type="ECO:0000256" key="8">
    <source>
        <dbReference type="ARBA" id="ARBA00022840"/>
    </source>
</evidence>
<dbReference type="Proteomes" id="UP001268256">
    <property type="component" value="Unassembled WGS sequence"/>
</dbReference>
<name>A0AAE4FSW9_9CYAN</name>
<evidence type="ECO:0000256" key="6">
    <source>
        <dbReference type="ARBA" id="ARBA00022741"/>
    </source>
</evidence>
<keyword evidence="8 11" id="KW-0067">ATP-binding</keyword>
<dbReference type="Gene3D" id="3.40.50.300">
    <property type="entry name" value="P-loop containing nucleotide triphosphate hydrolases"/>
    <property type="match status" value="1"/>
</dbReference>
<dbReference type="PANTHER" id="PTHR10344:SF4">
    <property type="entry name" value="UMP-CMP KINASE 2, MITOCHONDRIAL"/>
    <property type="match status" value="1"/>
</dbReference>
<organism evidence="13 14">
    <name type="scientific">Pseudocalidococcus azoricus BACA0444</name>
    <dbReference type="NCBI Taxonomy" id="2918990"/>
    <lineage>
        <taxon>Bacteria</taxon>
        <taxon>Bacillati</taxon>
        <taxon>Cyanobacteriota</taxon>
        <taxon>Cyanophyceae</taxon>
        <taxon>Acaryochloridales</taxon>
        <taxon>Thermosynechococcaceae</taxon>
        <taxon>Pseudocalidococcus</taxon>
        <taxon>Pseudocalidococcus azoricus</taxon>
    </lineage>
</organism>
<keyword evidence="14" id="KW-1185">Reference proteome</keyword>
<dbReference type="GO" id="GO:0006235">
    <property type="term" value="P:dTTP biosynthetic process"/>
    <property type="evidence" value="ECO:0007669"/>
    <property type="project" value="UniProtKB-UniRule"/>
</dbReference>
<evidence type="ECO:0000256" key="7">
    <source>
        <dbReference type="ARBA" id="ARBA00022777"/>
    </source>
</evidence>
<dbReference type="CDD" id="cd01672">
    <property type="entry name" value="TMPK"/>
    <property type="match status" value="1"/>
</dbReference>
<evidence type="ECO:0000256" key="3">
    <source>
        <dbReference type="ARBA" id="ARBA00017144"/>
    </source>
</evidence>
<dbReference type="HAMAP" id="MF_00165">
    <property type="entry name" value="Thymidylate_kinase"/>
    <property type="match status" value="1"/>
</dbReference>
<reference evidence="14" key="1">
    <citation type="submission" date="2023-07" db="EMBL/GenBank/DDBJ databases">
        <authorList>
            <person name="Luz R."/>
            <person name="Cordeiro R."/>
            <person name="Fonseca A."/>
            <person name="Goncalves V."/>
        </authorList>
    </citation>
    <scope>NUCLEOTIDE SEQUENCE [LARGE SCALE GENOMIC DNA]</scope>
    <source>
        <strain evidence="14">BACA0444</strain>
    </source>
</reference>
<keyword evidence="4 11" id="KW-0808">Transferase</keyword>
<keyword evidence="7 11" id="KW-0418">Kinase</keyword>
<dbReference type="GO" id="GO:0006227">
    <property type="term" value="P:dUDP biosynthetic process"/>
    <property type="evidence" value="ECO:0007669"/>
    <property type="project" value="TreeGrafter"/>
</dbReference>
<protein>
    <recommendedName>
        <fullName evidence="3 11">Thymidylate kinase</fullName>
        <ecNumber evidence="2 11">2.7.4.9</ecNumber>
    </recommendedName>
    <alternativeName>
        <fullName evidence="11">dTMP kinase</fullName>
    </alternativeName>
</protein>
<dbReference type="NCBIfam" id="TIGR00041">
    <property type="entry name" value="DTMP_kinase"/>
    <property type="match status" value="1"/>
</dbReference>
<feature type="binding site" evidence="11">
    <location>
        <begin position="14"/>
        <end position="21"/>
    </location>
    <ligand>
        <name>ATP</name>
        <dbReference type="ChEBI" id="CHEBI:30616"/>
    </ligand>
</feature>
<evidence type="ECO:0000256" key="11">
    <source>
        <dbReference type="HAMAP-Rule" id="MF_00165"/>
    </source>
</evidence>
<evidence type="ECO:0000256" key="10">
    <source>
        <dbReference type="ARBA" id="ARBA00057735"/>
    </source>
</evidence>
<evidence type="ECO:0000256" key="4">
    <source>
        <dbReference type="ARBA" id="ARBA00022679"/>
    </source>
</evidence>
<dbReference type="GO" id="GO:0004798">
    <property type="term" value="F:dTMP kinase activity"/>
    <property type="evidence" value="ECO:0007669"/>
    <property type="project" value="UniProtKB-UniRule"/>
</dbReference>
<dbReference type="InterPro" id="IPR027417">
    <property type="entry name" value="P-loop_NTPase"/>
</dbReference>
<comment type="function">
    <text evidence="10 11">Phosphorylation of dTMP to form dTDP in both de novo and salvage pathways of dTTP synthesis.</text>
</comment>
<comment type="catalytic activity">
    <reaction evidence="9 11">
        <text>dTMP + ATP = dTDP + ADP</text>
        <dbReference type="Rhea" id="RHEA:13517"/>
        <dbReference type="ChEBI" id="CHEBI:30616"/>
        <dbReference type="ChEBI" id="CHEBI:58369"/>
        <dbReference type="ChEBI" id="CHEBI:63528"/>
        <dbReference type="ChEBI" id="CHEBI:456216"/>
        <dbReference type="EC" id="2.7.4.9"/>
    </reaction>
</comment>
<dbReference type="GO" id="GO:0005829">
    <property type="term" value="C:cytosol"/>
    <property type="evidence" value="ECO:0007669"/>
    <property type="project" value="TreeGrafter"/>
</dbReference>
<dbReference type="AlphaFoldDB" id="A0AAE4FSW9"/>
<dbReference type="GO" id="GO:0006233">
    <property type="term" value="P:dTDP biosynthetic process"/>
    <property type="evidence" value="ECO:0007669"/>
    <property type="project" value="InterPro"/>
</dbReference>
<comment type="similarity">
    <text evidence="1 11">Belongs to the thymidylate kinase family.</text>
</comment>
<gene>
    <name evidence="11 13" type="primary">tmk</name>
    <name evidence="13" type="ORF">RIF25_12395</name>
</gene>
<dbReference type="EC" id="2.7.4.9" evidence="2 11"/>
<evidence type="ECO:0000256" key="1">
    <source>
        <dbReference type="ARBA" id="ARBA00009776"/>
    </source>
</evidence>
<dbReference type="InterPro" id="IPR039430">
    <property type="entry name" value="Thymidylate_kin-like_dom"/>
</dbReference>
<dbReference type="Pfam" id="PF02223">
    <property type="entry name" value="Thymidylate_kin"/>
    <property type="match status" value="1"/>
</dbReference>
<comment type="caution">
    <text evidence="13">The sequence shown here is derived from an EMBL/GenBank/DDBJ whole genome shotgun (WGS) entry which is preliminary data.</text>
</comment>
<dbReference type="FunFam" id="3.40.50.300:FF:000225">
    <property type="entry name" value="Thymidylate kinase"/>
    <property type="match status" value="1"/>
</dbReference>
<dbReference type="GO" id="GO:0005524">
    <property type="term" value="F:ATP binding"/>
    <property type="evidence" value="ECO:0007669"/>
    <property type="project" value="UniProtKB-UniRule"/>
</dbReference>
<evidence type="ECO:0000256" key="9">
    <source>
        <dbReference type="ARBA" id="ARBA00048743"/>
    </source>
</evidence>
<dbReference type="InterPro" id="IPR018094">
    <property type="entry name" value="Thymidylate_kinase"/>
</dbReference>
<dbReference type="PROSITE" id="PS01331">
    <property type="entry name" value="THYMIDYLATE_KINASE"/>
    <property type="match status" value="1"/>
</dbReference>
<proteinExistence type="inferred from homology"/>
<evidence type="ECO:0000313" key="14">
    <source>
        <dbReference type="Proteomes" id="UP001268256"/>
    </source>
</evidence>
<accession>A0AAE4FSW9</accession>
<keyword evidence="6 11" id="KW-0547">Nucleotide-binding</keyword>
<sequence>MGKQIPGRFIVWEGGEGAGKTTQIGLTQAWLQESGWLEALQTLVPQLKPVMLVTREPGGTALGQHLRQLLLHSPTDIAPACELLLYAADRAQHLAEKILPHLDAGGLVLCDRFTDSTVAYQGYGRGLDLGIIHQLNQIATAGRQPDLTLWLDVTPMQGLGRAEKRSGSQDRMEQATLAFHQRVQQGFAQLSGQAPARIKRIDANCSQAEVTIQIQSCLREVLRQWYPQISAP</sequence>
<keyword evidence="5 11" id="KW-0545">Nucleotide biosynthesis</keyword>